<dbReference type="AlphaFoldDB" id="A0A915IT72"/>
<reference evidence="2" key="1">
    <citation type="submission" date="2022-11" db="UniProtKB">
        <authorList>
            <consortium name="WormBaseParasite"/>
        </authorList>
    </citation>
    <scope>IDENTIFICATION</scope>
</reference>
<accession>A0A915IT72</accession>
<name>A0A915IT72_ROMCU</name>
<proteinExistence type="predicted"/>
<evidence type="ECO:0000313" key="1">
    <source>
        <dbReference type="Proteomes" id="UP000887565"/>
    </source>
</evidence>
<organism evidence="1 2">
    <name type="scientific">Romanomermis culicivorax</name>
    <name type="common">Nematode worm</name>
    <dbReference type="NCBI Taxonomy" id="13658"/>
    <lineage>
        <taxon>Eukaryota</taxon>
        <taxon>Metazoa</taxon>
        <taxon>Ecdysozoa</taxon>
        <taxon>Nematoda</taxon>
        <taxon>Enoplea</taxon>
        <taxon>Dorylaimia</taxon>
        <taxon>Mermithida</taxon>
        <taxon>Mermithoidea</taxon>
        <taxon>Mermithidae</taxon>
        <taxon>Romanomermis</taxon>
    </lineage>
</organism>
<dbReference type="Proteomes" id="UP000887565">
    <property type="component" value="Unplaced"/>
</dbReference>
<keyword evidence="1" id="KW-1185">Reference proteome</keyword>
<protein>
    <submittedName>
        <fullName evidence="2">Uncharacterized protein</fullName>
    </submittedName>
</protein>
<dbReference type="WBParaSite" id="nRc.2.0.1.t17237-RA">
    <property type="protein sequence ID" value="nRc.2.0.1.t17237-RA"/>
    <property type="gene ID" value="nRc.2.0.1.g17237"/>
</dbReference>
<sequence length="91" mass="10052">MNLGKKRDTHNSLISVESLHHTHGYCSGTKEIGWSENHDACSLCPPARLGLGRDHRTYNLNYPTKNGEECTITQKRLGCCCPVNGKRKGGV</sequence>
<evidence type="ECO:0000313" key="2">
    <source>
        <dbReference type="WBParaSite" id="nRc.2.0.1.t17237-RA"/>
    </source>
</evidence>